<gene>
    <name evidence="2" type="ORF">CEXT_279461</name>
</gene>
<sequence>MDLCKKLSRWEAFMRSNRTSEENVQNLRIKVVQRMTFSKRKALFNHYSLKVGHLIYVLFLKSEVLLSQRRRKKNLRRMFEMDLCKKLSRLEEFMRPNRTSEGNERNFKNGKREEEQGFG</sequence>
<comment type="caution">
    <text evidence="2">The sequence shown here is derived from an EMBL/GenBank/DDBJ whole genome shotgun (WGS) entry which is preliminary data.</text>
</comment>
<keyword evidence="3" id="KW-1185">Reference proteome</keyword>
<name>A0AAV4QZ98_CAEEX</name>
<protein>
    <submittedName>
        <fullName evidence="2">Uncharacterized protein</fullName>
    </submittedName>
</protein>
<dbReference type="Proteomes" id="UP001054945">
    <property type="component" value="Unassembled WGS sequence"/>
</dbReference>
<proteinExistence type="predicted"/>
<organism evidence="2 3">
    <name type="scientific">Caerostris extrusa</name>
    <name type="common">Bark spider</name>
    <name type="synonym">Caerostris bankana</name>
    <dbReference type="NCBI Taxonomy" id="172846"/>
    <lineage>
        <taxon>Eukaryota</taxon>
        <taxon>Metazoa</taxon>
        <taxon>Ecdysozoa</taxon>
        <taxon>Arthropoda</taxon>
        <taxon>Chelicerata</taxon>
        <taxon>Arachnida</taxon>
        <taxon>Araneae</taxon>
        <taxon>Araneomorphae</taxon>
        <taxon>Entelegynae</taxon>
        <taxon>Araneoidea</taxon>
        <taxon>Araneidae</taxon>
        <taxon>Caerostris</taxon>
    </lineage>
</organism>
<evidence type="ECO:0000313" key="2">
    <source>
        <dbReference type="EMBL" id="GIY14983.1"/>
    </source>
</evidence>
<evidence type="ECO:0000256" key="1">
    <source>
        <dbReference type="SAM" id="MobiDB-lite"/>
    </source>
</evidence>
<dbReference type="AlphaFoldDB" id="A0AAV4QZ98"/>
<reference evidence="2 3" key="1">
    <citation type="submission" date="2021-06" db="EMBL/GenBank/DDBJ databases">
        <title>Caerostris extrusa draft genome.</title>
        <authorList>
            <person name="Kono N."/>
            <person name="Arakawa K."/>
        </authorList>
    </citation>
    <scope>NUCLEOTIDE SEQUENCE [LARGE SCALE GENOMIC DNA]</scope>
</reference>
<feature type="region of interest" description="Disordered" evidence="1">
    <location>
        <begin position="94"/>
        <end position="119"/>
    </location>
</feature>
<feature type="compositionally biased region" description="Basic and acidic residues" evidence="1">
    <location>
        <begin position="101"/>
        <end position="119"/>
    </location>
</feature>
<accession>A0AAV4QZ98</accession>
<dbReference type="EMBL" id="BPLR01007176">
    <property type="protein sequence ID" value="GIY14983.1"/>
    <property type="molecule type" value="Genomic_DNA"/>
</dbReference>
<evidence type="ECO:0000313" key="3">
    <source>
        <dbReference type="Proteomes" id="UP001054945"/>
    </source>
</evidence>